<evidence type="ECO:0000256" key="2">
    <source>
        <dbReference type="SAM" id="MobiDB-lite"/>
    </source>
</evidence>
<evidence type="ECO:0000313" key="4">
    <source>
        <dbReference type="EMBL" id="CAG8537212.1"/>
    </source>
</evidence>
<evidence type="ECO:0000313" key="5">
    <source>
        <dbReference type="Proteomes" id="UP000789706"/>
    </source>
</evidence>
<gene>
    <name evidence="4" type="ORF">DEBURN_LOCUS6432</name>
</gene>
<feature type="coiled-coil region" evidence="1">
    <location>
        <begin position="653"/>
        <end position="841"/>
    </location>
</feature>
<feature type="region of interest" description="Disordered" evidence="2">
    <location>
        <begin position="17"/>
        <end position="136"/>
    </location>
</feature>
<feature type="compositionally biased region" description="Basic residues" evidence="2">
    <location>
        <begin position="110"/>
        <end position="120"/>
    </location>
</feature>
<feature type="compositionally biased region" description="Polar residues" evidence="2">
    <location>
        <begin position="54"/>
        <end position="63"/>
    </location>
</feature>
<dbReference type="SMART" id="SM01188">
    <property type="entry name" value="ELK"/>
    <property type="match status" value="5"/>
</dbReference>
<proteinExistence type="predicted"/>
<dbReference type="InterPro" id="IPR011333">
    <property type="entry name" value="SKP1/BTB/POZ_sf"/>
</dbReference>
<dbReference type="InterPro" id="IPR000210">
    <property type="entry name" value="BTB/POZ_dom"/>
</dbReference>
<dbReference type="AlphaFoldDB" id="A0A9N9FJD6"/>
<feature type="compositionally biased region" description="Polar residues" evidence="2">
    <location>
        <begin position="124"/>
        <end position="136"/>
    </location>
</feature>
<dbReference type="InterPro" id="IPR005539">
    <property type="entry name" value="ELK_dom"/>
</dbReference>
<evidence type="ECO:0000256" key="1">
    <source>
        <dbReference type="SAM" id="Coils"/>
    </source>
</evidence>
<dbReference type="Pfam" id="PF00651">
    <property type="entry name" value="BTB"/>
    <property type="match status" value="1"/>
</dbReference>
<feature type="compositionally biased region" description="Low complexity" evidence="2">
    <location>
        <begin position="35"/>
        <end position="53"/>
    </location>
</feature>
<feature type="coiled-coil region" evidence="1">
    <location>
        <begin position="154"/>
        <end position="508"/>
    </location>
</feature>
<sequence>MAAQRTKINTSTSVAMAIARFQNNGNQDKDKPPIQSRTSETRSQTSDSSSRIQFRTSNNNKTTVNKESDNNSGKTIKYNNGSDSLSSTKDKSMRTSDASSSSNIDDIFQYKKHNSSSKTKRLSENSQSSSIDTVSTALTTPTDRKLVNLTEQHKRDKELIINVHQEELRNLKEQYDADREQSMISFREGLETSHQKELEELNDRHNEELINLTEQDKRDKEQIINAHQEELRNLKEQYDTDREQSMISFRKGLETSHQKELQELNDKIKSHYEEIINLKSQLSHSKESSNEIKELQELNDQIKKKYELEITNLKSELSQSKESSKELSKAIEELRDKEQIINAHQLRNLKEQYDTDRERLETNHQKELQELNDKIKSQYGEIINLKSQLSHSKESSNEIKELQELNDQIKKKYELEITNLKSKLSQSKESSKELSKAIEELRDKEQIINSHQEELRILKEQYDTDREGLETNHQKELQELNYKIKKTSKELSKEIEELSEKLQVAEYAHGDLNSKYLELLENNQRSLDETENFDSKVQELEQLIERNLVLESEIEEMEKERNKLAGLVSVMKEVWEKKYHDLKSHSVIVESKRDKLQSELINVKIELDNKSKELENSTNFEKEKDTLSKRLEEHQNGMKTFMTEFASERESWRQKEEDLISNYECELMEKDLEVKEWNEKYKKVIRDCENSRERVITFERKVSEAEKTISNLREQIKIMERSQREEKEKLKRRHEEAISNLREQIKIMERSQREETETFNKQVSLRMENNNSTIMKFQITELEKQIEAVKVECDMWKKELSKHKTNYSLAAYENDVLSKEKSELNRKVDSLEKELKELSNVRQLEGKICSPHFETMPNVSWQLGFVLESPNDPEYCAIYLHAICNTDEIEEYDPLRNDCLPALLYIKRLDGTFIKQMITSSRFQFKSVKIRRLRMAQFCKREFLTDSIIMGVRLRRTKLLDQFDKSLNIPKKSIQLRSVPRNLEVAWNNEFKRAGSGDVKITVQGQTIYASSTILAKRSDYFQRMFQGTWFECNRSSSSNFKIKDFDYNTVIQMLLYLYTDQVELSECTNIWDLYTISNKYLITDLELKAKAKIIEDINFFNAAEGLFGNAWKWPELKKKFLKFVVKHFHNVRNSPGYKYIVTNQSKYPMYLEINTEILLNLVPEATTSSSC</sequence>
<dbReference type="Proteomes" id="UP000789706">
    <property type="component" value="Unassembled WGS sequence"/>
</dbReference>
<dbReference type="OrthoDB" id="6359816at2759"/>
<dbReference type="SUPFAM" id="SSF54695">
    <property type="entry name" value="POZ domain"/>
    <property type="match status" value="1"/>
</dbReference>
<dbReference type="PANTHER" id="PTHR24413">
    <property type="entry name" value="SPECKLE-TYPE POZ PROTEIN"/>
    <property type="match status" value="1"/>
</dbReference>
<dbReference type="GO" id="GO:0003677">
    <property type="term" value="F:DNA binding"/>
    <property type="evidence" value="ECO:0007669"/>
    <property type="project" value="InterPro"/>
</dbReference>
<feature type="compositionally biased region" description="Low complexity" evidence="2">
    <location>
        <begin position="96"/>
        <end position="107"/>
    </location>
</feature>
<dbReference type="CDD" id="cd18186">
    <property type="entry name" value="BTB_POZ_ZBTB_KLHL-like"/>
    <property type="match status" value="1"/>
</dbReference>
<accession>A0A9N9FJD6</accession>
<organism evidence="4 5">
    <name type="scientific">Diversispora eburnea</name>
    <dbReference type="NCBI Taxonomy" id="1213867"/>
    <lineage>
        <taxon>Eukaryota</taxon>
        <taxon>Fungi</taxon>
        <taxon>Fungi incertae sedis</taxon>
        <taxon>Mucoromycota</taxon>
        <taxon>Glomeromycotina</taxon>
        <taxon>Glomeromycetes</taxon>
        <taxon>Diversisporales</taxon>
        <taxon>Diversisporaceae</taxon>
        <taxon>Diversispora</taxon>
    </lineage>
</organism>
<dbReference type="Gene3D" id="3.30.710.10">
    <property type="entry name" value="Potassium Channel Kv1.1, Chain A"/>
    <property type="match status" value="1"/>
</dbReference>
<dbReference type="PROSITE" id="PS50097">
    <property type="entry name" value="BTB"/>
    <property type="match status" value="1"/>
</dbReference>
<dbReference type="SMART" id="SM00225">
    <property type="entry name" value="BTB"/>
    <property type="match status" value="1"/>
</dbReference>
<protein>
    <submittedName>
        <fullName evidence="4">3959_t:CDS:1</fullName>
    </submittedName>
</protein>
<keyword evidence="1" id="KW-0175">Coiled coil</keyword>
<evidence type="ECO:0000259" key="3">
    <source>
        <dbReference type="PROSITE" id="PS50097"/>
    </source>
</evidence>
<reference evidence="4" key="1">
    <citation type="submission" date="2021-06" db="EMBL/GenBank/DDBJ databases">
        <authorList>
            <person name="Kallberg Y."/>
            <person name="Tangrot J."/>
            <person name="Rosling A."/>
        </authorList>
    </citation>
    <scope>NUCLEOTIDE SEQUENCE</scope>
    <source>
        <strain evidence="4">AZ414A</strain>
    </source>
</reference>
<dbReference type="EMBL" id="CAJVPK010000660">
    <property type="protein sequence ID" value="CAG8537212.1"/>
    <property type="molecule type" value="Genomic_DNA"/>
</dbReference>
<feature type="domain" description="BTB" evidence="3">
    <location>
        <begin position="997"/>
        <end position="1067"/>
    </location>
</feature>
<keyword evidence="5" id="KW-1185">Reference proteome</keyword>
<comment type="caution">
    <text evidence="4">The sequence shown here is derived from an EMBL/GenBank/DDBJ whole genome shotgun (WGS) entry which is preliminary data.</text>
</comment>
<name>A0A9N9FJD6_9GLOM</name>
<feature type="compositionally biased region" description="Polar residues" evidence="2">
    <location>
        <begin position="70"/>
        <end position="87"/>
    </location>
</feature>
<feature type="coiled-coil region" evidence="1">
    <location>
        <begin position="540"/>
        <end position="567"/>
    </location>
</feature>